<comment type="caution">
    <text evidence="2">The sequence shown here is derived from an EMBL/GenBank/DDBJ whole genome shotgun (WGS) entry which is preliminary data.</text>
</comment>
<dbReference type="Proteomes" id="UP001218188">
    <property type="component" value="Unassembled WGS sequence"/>
</dbReference>
<evidence type="ECO:0000313" key="2">
    <source>
        <dbReference type="EMBL" id="KAJ7039780.1"/>
    </source>
</evidence>
<sequence length="485" mass="54816">MSCVLIALPLYLCGRLKDACYSIFTPHQLGTMPARQLRETVQRRSTVSRSKRRRLESLSRSDSPTDNIGQGALTMTSLPVSITSRLAPELYDHFLDEFRASKSSLSACSSVCRSWLARCRHHLFSTANLRPDFVRFLRDSPHAFATITPYIRNIGLGGGWLREQQHEFNDIILFMINLERVLEIHMETWSWTYLASPAATALLSGQGKIFQTLTVLDLKFIHFPSFSTLRTLGSQFPKLQELEFDNVTWDETDDADAIQPTPPPTFLPGLEKLSVYACSNEPIISWLSNAVAEDGIAVVAPIRFLYLPEVLPHEATLVGNFLSTLPSSLEGLELGFLAHNSDDTPAIQDVVGGMDLSFHTKLRTIRLHQLSLYQFPSTPPTPTSSPPLAEISPYVWLIPFLSRIGSSELSEIAFNIWLGGERQLDLIDWRALVKVLDNPRFTKLRLLQFNVRGIEEAMDEEVRGWISHRLRDWDAAKEFLKVSFE</sequence>
<keyword evidence="3" id="KW-1185">Reference proteome</keyword>
<evidence type="ECO:0000256" key="1">
    <source>
        <dbReference type="SAM" id="MobiDB-lite"/>
    </source>
</evidence>
<dbReference type="EMBL" id="JARJCM010000025">
    <property type="protein sequence ID" value="KAJ7039780.1"/>
    <property type="molecule type" value="Genomic_DNA"/>
</dbReference>
<gene>
    <name evidence="2" type="ORF">C8F04DRAFT_996170</name>
</gene>
<name>A0AAD6T5U8_9AGAR</name>
<dbReference type="AlphaFoldDB" id="A0AAD6T5U8"/>
<accession>A0AAD6T5U8</accession>
<feature type="compositionally biased region" description="Polar residues" evidence="1">
    <location>
        <begin position="62"/>
        <end position="72"/>
    </location>
</feature>
<protein>
    <submittedName>
        <fullName evidence="2">Uncharacterized protein</fullName>
    </submittedName>
</protein>
<proteinExistence type="predicted"/>
<reference evidence="2" key="1">
    <citation type="submission" date="2023-03" db="EMBL/GenBank/DDBJ databases">
        <title>Massive genome expansion in bonnet fungi (Mycena s.s.) driven by repeated elements and novel gene families across ecological guilds.</title>
        <authorList>
            <consortium name="Lawrence Berkeley National Laboratory"/>
            <person name="Harder C.B."/>
            <person name="Miyauchi S."/>
            <person name="Viragh M."/>
            <person name="Kuo A."/>
            <person name="Thoen E."/>
            <person name="Andreopoulos B."/>
            <person name="Lu D."/>
            <person name="Skrede I."/>
            <person name="Drula E."/>
            <person name="Henrissat B."/>
            <person name="Morin E."/>
            <person name="Kohler A."/>
            <person name="Barry K."/>
            <person name="LaButti K."/>
            <person name="Morin E."/>
            <person name="Salamov A."/>
            <person name="Lipzen A."/>
            <person name="Mereny Z."/>
            <person name="Hegedus B."/>
            <person name="Baldrian P."/>
            <person name="Stursova M."/>
            <person name="Weitz H."/>
            <person name="Taylor A."/>
            <person name="Grigoriev I.V."/>
            <person name="Nagy L.G."/>
            <person name="Martin F."/>
            <person name="Kauserud H."/>
        </authorList>
    </citation>
    <scope>NUCLEOTIDE SEQUENCE</scope>
    <source>
        <strain evidence="2">CBHHK200</strain>
    </source>
</reference>
<evidence type="ECO:0000313" key="3">
    <source>
        <dbReference type="Proteomes" id="UP001218188"/>
    </source>
</evidence>
<feature type="region of interest" description="Disordered" evidence="1">
    <location>
        <begin position="35"/>
        <end position="72"/>
    </location>
</feature>
<organism evidence="2 3">
    <name type="scientific">Mycena alexandri</name>
    <dbReference type="NCBI Taxonomy" id="1745969"/>
    <lineage>
        <taxon>Eukaryota</taxon>
        <taxon>Fungi</taxon>
        <taxon>Dikarya</taxon>
        <taxon>Basidiomycota</taxon>
        <taxon>Agaricomycotina</taxon>
        <taxon>Agaricomycetes</taxon>
        <taxon>Agaricomycetidae</taxon>
        <taxon>Agaricales</taxon>
        <taxon>Marasmiineae</taxon>
        <taxon>Mycenaceae</taxon>
        <taxon>Mycena</taxon>
    </lineage>
</organism>